<dbReference type="RefSeq" id="WP_106305548.1">
    <property type="nucleotide sequence ID" value="NZ_PVWO01000158.1"/>
</dbReference>
<accession>A0A2T1GEF9</accession>
<evidence type="ECO:0000313" key="4">
    <source>
        <dbReference type="EMBL" id="PSB55878.1"/>
    </source>
</evidence>
<dbReference type="InterPro" id="IPR050561">
    <property type="entry name" value="PTP"/>
</dbReference>
<sequence>MEQSAIQPIVENLWWVIPGKLAGVRKPTSAEIEELQKVGIGAIVSVMHDKSNLELYQQENIPYLWLPIQIASSPSRSQVAELIDFVDRHHRQGVGTAIHCTGGLHRTGTMLAAYLILNGSAYEDAMRTIETANSQALLELAQQVFLRSLAARDSKS</sequence>
<dbReference type="Pfam" id="PF22785">
    <property type="entry name" value="Tc-R-P"/>
    <property type="match status" value="1"/>
</dbReference>
<evidence type="ECO:0000259" key="3">
    <source>
        <dbReference type="PROSITE" id="PS50056"/>
    </source>
</evidence>
<feature type="domain" description="Tyrosine specific protein phosphatases" evidence="3">
    <location>
        <begin position="77"/>
        <end position="144"/>
    </location>
</feature>
<proteinExistence type="predicted"/>
<dbReference type="PROSITE" id="PS50056">
    <property type="entry name" value="TYR_PHOSPHATASE_2"/>
    <property type="match status" value="1"/>
</dbReference>
<dbReference type="OrthoDB" id="9806482at2"/>
<dbReference type="EMBL" id="PVWO01000158">
    <property type="protein sequence ID" value="PSB55878.1"/>
    <property type="molecule type" value="Genomic_DNA"/>
</dbReference>
<organism evidence="4 5">
    <name type="scientific">Chamaesiphon polymorphus CCALA 037</name>
    <dbReference type="NCBI Taxonomy" id="2107692"/>
    <lineage>
        <taxon>Bacteria</taxon>
        <taxon>Bacillati</taxon>
        <taxon>Cyanobacteriota</taxon>
        <taxon>Cyanophyceae</taxon>
        <taxon>Gomontiellales</taxon>
        <taxon>Chamaesiphonaceae</taxon>
        <taxon>Chamaesiphon</taxon>
    </lineage>
</organism>
<dbReference type="InterPro" id="IPR016130">
    <property type="entry name" value="Tyr_Pase_AS"/>
</dbReference>
<dbReference type="PANTHER" id="PTHR23339">
    <property type="entry name" value="TYROSINE SPECIFIC PROTEIN PHOSPHATASE AND DUAL SPECIFICITY PROTEIN PHOSPHATASE"/>
    <property type="match status" value="1"/>
</dbReference>
<keyword evidence="5" id="KW-1185">Reference proteome</keyword>
<evidence type="ECO:0000256" key="1">
    <source>
        <dbReference type="ARBA" id="ARBA00022801"/>
    </source>
</evidence>
<dbReference type="SMART" id="SM00195">
    <property type="entry name" value="DSPc"/>
    <property type="match status" value="1"/>
</dbReference>
<protein>
    <submittedName>
        <fullName evidence="4">Protein phosphatase</fullName>
    </submittedName>
</protein>
<dbReference type="SUPFAM" id="SSF52799">
    <property type="entry name" value="(Phosphotyrosine protein) phosphatases II"/>
    <property type="match status" value="1"/>
</dbReference>
<reference evidence="4 5" key="1">
    <citation type="submission" date="2018-03" db="EMBL/GenBank/DDBJ databases">
        <title>The ancient ancestry and fast evolution of plastids.</title>
        <authorList>
            <person name="Moore K.R."/>
            <person name="Magnabosco C."/>
            <person name="Momper L."/>
            <person name="Gold D.A."/>
            <person name="Bosak T."/>
            <person name="Fournier G.P."/>
        </authorList>
    </citation>
    <scope>NUCLEOTIDE SEQUENCE [LARGE SCALE GENOMIC DNA]</scope>
    <source>
        <strain evidence="4 5">CCALA 037</strain>
    </source>
</reference>
<dbReference type="Gene3D" id="3.90.190.10">
    <property type="entry name" value="Protein tyrosine phosphatase superfamily"/>
    <property type="match status" value="1"/>
</dbReference>
<dbReference type="InterPro" id="IPR029021">
    <property type="entry name" value="Prot-tyrosine_phosphatase-like"/>
</dbReference>
<dbReference type="InterPro" id="IPR000387">
    <property type="entry name" value="Tyr_Pase_dom"/>
</dbReference>
<keyword evidence="1" id="KW-0378">Hydrolase</keyword>
<dbReference type="PROSITE" id="PS50054">
    <property type="entry name" value="TYR_PHOSPHATASE_DUAL"/>
    <property type="match status" value="1"/>
</dbReference>
<dbReference type="AlphaFoldDB" id="A0A2T1GEF9"/>
<dbReference type="FunFam" id="3.90.190.10:FF:000157">
    <property type="entry name" value="Protein-tyrosine phosphatase"/>
    <property type="match status" value="1"/>
</dbReference>
<evidence type="ECO:0000313" key="5">
    <source>
        <dbReference type="Proteomes" id="UP000238937"/>
    </source>
</evidence>
<comment type="caution">
    <text evidence="4">The sequence shown here is derived from an EMBL/GenBank/DDBJ whole genome shotgun (WGS) entry which is preliminary data.</text>
</comment>
<name>A0A2T1GEF9_9CYAN</name>
<dbReference type="PROSITE" id="PS00383">
    <property type="entry name" value="TYR_PHOSPHATASE_1"/>
    <property type="match status" value="1"/>
</dbReference>
<evidence type="ECO:0000259" key="2">
    <source>
        <dbReference type="PROSITE" id="PS50054"/>
    </source>
</evidence>
<dbReference type="GO" id="GO:0016787">
    <property type="term" value="F:hydrolase activity"/>
    <property type="evidence" value="ECO:0007669"/>
    <property type="project" value="UniProtKB-KW"/>
</dbReference>
<feature type="domain" description="Tyrosine-protein phosphatase" evidence="2">
    <location>
        <begin position="12"/>
        <end position="156"/>
    </location>
</feature>
<gene>
    <name evidence="4" type="ORF">C7B77_13640</name>
</gene>
<dbReference type="Proteomes" id="UP000238937">
    <property type="component" value="Unassembled WGS sequence"/>
</dbReference>
<dbReference type="InterPro" id="IPR020422">
    <property type="entry name" value="TYR_PHOSPHATASE_DUAL_dom"/>
</dbReference>